<evidence type="ECO:0000313" key="5">
    <source>
        <dbReference type="Proteomes" id="UP000297872"/>
    </source>
</evidence>
<comment type="caution">
    <text evidence="4">The sequence shown here is derived from an EMBL/GenBank/DDBJ whole genome shotgun (WGS) entry which is preliminary data.</text>
</comment>
<dbReference type="GeneID" id="302995251"/>
<evidence type="ECO:0000313" key="4">
    <source>
        <dbReference type="EMBL" id="TFH81189.1"/>
    </source>
</evidence>
<dbReference type="SUPFAM" id="SSF56059">
    <property type="entry name" value="Glutathione synthetase ATP-binding domain-like"/>
    <property type="match status" value="1"/>
</dbReference>
<evidence type="ECO:0000256" key="1">
    <source>
        <dbReference type="ARBA" id="ARBA00022679"/>
    </source>
</evidence>
<feature type="domain" description="MobA-like NTP transferase" evidence="3">
    <location>
        <begin position="4"/>
        <end position="140"/>
    </location>
</feature>
<dbReference type="Pfam" id="PF12804">
    <property type="entry name" value="NTP_transf_3"/>
    <property type="match status" value="1"/>
</dbReference>
<accession>A0A4Y8VL06</accession>
<dbReference type="PANTHER" id="PTHR43584">
    <property type="entry name" value="NUCLEOTIDYL TRANSFERASE"/>
    <property type="match status" value="1"/>
</dbReference>
<evidence type="ECO:0000256" key="2">
    <source>
        <dbReference type="ARBA" id="ARBA00022695"/>
    </source>
</evidence>
<dbReference type="AlphaFoldDB" id="A0A4Y8VL06"/>
<dbReference type="InterPro" id="IPR050065">
    <property type="entry name" value="GlmU-like"/>
</dbReference>
<dbReference type="OrthoDB" id="9784180at2"/>
<name>A0A4Y8VL06_9BACT</name>
<keyword evidence="5" id="KW-1185">Reference proteome</keyword>
<reference evidence="4 5" key="1">
    <citation type="submission" date="2019-02" db="EMBL/GenBank/DDBJ databases">
        <title>Draft Genome Sequence of the Prevotella sp. BCRC 81118, Isolated from Human Feces.</title>
        <authorList>
            <person name="Huang C.-H."/>
        </authorList>
    </citation>
    <scope>NUCLEOTIDE SEQUENCE [LARGE SCALE GENOMIC DNA]</scope>
    <source>
        <strain evidence="4 5">BCRC 81118</strain>
    </source>
</reference>
<sequence length="564" mass="63660">MKFAIIAAGEGSRLAQEGVEEPKPLVSVCDQPMIERLMRIFVDCGASEIVVIINEQSTSVHRYLKKLDLPVPLKIIVKTTPSSMHSLHALSPYLRGERFCLTTVDTIFREEEFKKYIRHFERVKDIDGCMAVTPYVDDEKPLWVGVKEQTGAEGESLIDQQGYRCKPLITGFHDQCEGDDHLISGGIYCLGDKALDVLDHCMEQGMSRMRNFQRQLVAEGLRLEAYPIDKILDVDHKEDIAKARKFLLPLEGKIIDGIMRDSSFSPNCVNSDAAIFNAVSEQLKALGATVYPCREYSNDEQVSHFTKPEEYSEFMNTVWFVNDVAGYFSMARSNNALKMLEVAMADGLPGLNTPVGVMNCVRSEMTSLLMEDGIPMPKSKIVESFDGLGDWDIYPCWLKRGNACAQQKEDTCYVETREEAEKVLQSFDMRNISPVVLNEHLKGDLVKFYGVEGTDFFYWFYPSKCGHRSKFGLEVINGDAQGIPFVVEDLKKTADRAATVLETPIYGGDCIISEDGSFRIIDFNDWPSFAPCRDTAAYYIAKRLCMEFEKHPFIEGVTDFEKAE</sequence>
<keyword evidence="2" id="KW-0548">Nucleotidyltransferase</keyword>
<gene>
    <name evidence="4" type="ORF">EXN75_08095</name>
</gene>
<organism evidence="4 5">
    <name type="scientific">Segatella hominis</name>
    <dbReference type="NCBI Taxonomy" id="2518605"/>
    <lineage>
        <taxon>Bacteria</taxon>
        <taxon>Pseudomonadati</taxon>
        <taxon>Bacteroidota</taxon>
        <taxon>Bacteroidia</taxon>
        <taxon>Bacteroidales</taxon>
        <taxon>Prevotellaceae</taxon>
        <taxon>Segatella</taxon>
    </lineage>
</organism>
<dbReference type="Proteomes" id="UP000297872">
    <property type="component" value="Unassembled WGS sequence"/>
</dbReference>
<dbReference type="PANTHER" id="PTHR43584:SF8">
    <property type="entry name" value="N-ACETYLMURAMATE ALPHA-1-PHOSPHATE URIDYLYLTRANSFERASE"/>
    <property type="match status" value="1"/>
</dbReference>
<dbReference type="EMBL" id="SGVY01000017">
    <property type="protein sequence ID" value="TFH81189.1"/>
    <property type="molecule type" value="Genomic_DNA"/>
</dbReference>
<protein>
    <recommendedName>
        <fullName evidence="3">MobA-like NTP transferase domain-containing protein</fullName>
    </recommendedName>
</protein>
<dbReference type="InterPro" id="IPR029044">
    <property type="entry name" value="Nucleotide-diphossugar_trans"/>
</dbReference>
<dbReference type="RefSeq" id="WP_134843405.1">
    <property type="nucleotide sequence ID" value="NZ_SGVY01000017.1"/>
</dbReference>
<dbReference type="InterPro" id="IPR025877">
    <property type="entry name" value="MobA-like_NTP_Trfase"/>
</dbReference>
<evidence type="ECO:0000259" key="3">
    <source>
        <dbReference type="Pfam" id="PF12804"/>
    </source>
</evidence>
<dbReference type="Gene3D" id="3.90.550.10">
    <property type="entry name" value="Spore Coat Polysaccharide Biosynthesis Protein SpsA, Chain A"/>
    <property type="match status" value="1"/>
</dbReference>
<keyword evidence="1" id="KW-0808">Transferase</keyword>
<proteinExistence type="predicted"/>
<dbReference type="SUPFAM" id="SSF53448">
    <property type="entry name" value="Nucleotide-diphospho-sugar transferases"/>
    <property type="match status" value="1"/>
</dbReference>
<dbReference type="GO" id="GO:0016779">
    <property type="term" value="F:nucleotidyltransferase activity"/>
    <property type="evidence" value="ECO:0007669"/>
    <property type="project" value="UniProtKB-KW"/>
</dbReference>